<protein>
    <submittedName>
        <fullName evidence="2">Uncharacterized protein</fullName>
    </submittedName>
</protein>
<feature type="region of interest" description="Disordered" evidence="1">
    <location>
        <begin position="370"/>
        <end position="398"/>
    </location>
</feature>
<dbReference type="Proteomes" id="UP000002499">
    <property type="component" value="Unassembled WGS sequence"/>
</dbReference>
<proteinExistence type="predicted"/>
<dbReference type="HOGENOM" id="CLU_401186_0_0_1"/>
<gene>
    <name evidence="2" type="ORF">MAC_08130</name>
</gene>
<evidence type="ECO:0000313" key="2">
    <source>
        <dbReference type="EMBL" id="EFY85818.1"/>
    </source>
</evidence>
<sequence length="686" mass="75301">MPAVLGRREPSPQQTNQGTASGEFESWWKEPSGPWACFGGVADGHSGAWAEHSNVLGARTSPPCLCLSSPPVPPSIFAIPIPSFSNQGLVLFDVNCVPPAGPETHSSCLATPSVRSTLPKQLGSSTSASLADIHCRPGHSLERAFTIFPSLLSPTLTIGEPPTNWTAPGIDSFDSSSPLQSKALRLLRRFEFCRFIAPVLPNTIPIQQGRPLVLFEAQGSCAVLGLSWAASHPIFASSHPPLIHQRLASLRTISLRPLLPPACSTALGPPHHTLEHRVHSHSASAQPKRRPDPITSKPGITTKRMVSFQCESCITEDQKYQGALYKEKNKKPKINHHKPDDSRYQHQDDRPKNMALQPYVEDIGEDRAYEPWNDSVGQTEDEPSPAEGLPEAPTPPAAATEDHVNVFDYLIATGQTPNASNMHLPMDQEGPETSDSKSLVRYECDASKYLVEDGEPLVQYGSGPVHTEPAFVTPGSKTERRRSRERELKKDKKRKRLHVDVPGDRIMTDAPPVLHSGLTGGLKGLMRPAYPPTPDYSGGDVGGNSPASPLKKTKHSKHSKGGRIDSLFGVMNKSSKKKSKHSHRHGEHKDTKLIEYRPQSKDGKAGENRGRQMVVYKPRADAFLSLVNKGPESEKGCSMNKALKRFHRARQASGSNLPKSTEEKELWRNLRLRRNDRGEIVVFTIE</sequence>
<reference evidence="2 3" key="1">
    <citation type="journal article" date="2011" name="PLoS Genet.">
        <title>Genome sequencing and comparative transcriptomics of the model entomopathogenic fungi Metarhizium anisopliae and M. acridum.</title>
        <authorList>
            <person name="Gao Q."/>
            <person name="Jin K."/>
            <person name="Ying S.H."/>
            <person name="Zhang Y."/>
            <person name="Xiao G."/>
            <person name="Shang Y."/>
            <person name="Duan Z."/>
            <person name="Hu X."/>
            <person name="Xie X.Q."/>
            <person name="Zhou G."/>
            <person name="Peng G."/>
            <person name="Luo Z."/>
            <person name="Huang W."/>
            <person name="Wang B."/>
            <person name="Fang W."/>
            <person name="Wang S."/>
            <person name="Zhong Y."/>
            <person name="Ma L.J."/>
            <person name="St Leger R.J."/>
            <person name="Zhao G.P."/>
            <person name="Pei Y."/>
            <person name="Feng M.G."/>
            <person name="Xia Y."/>
            <person name="Wang C."/>
        </authorList>
    </citation>
    <scope>NUCLEOTIDE SEQUENCE [LARGE SCALE GENOMIC DNA]</scope>
    <source>
        <strain evidence="2 3">CQMa 102</strain>
    </source>
</reference>
<keyword evidence="3" id="KW-1185">Reference proteome</keyword>
<feature type="region of interest" description="Disordered" evidence="1">
    <location>
        <begin position="266"/>
        <end position="301"/>
    </location>
</feature>
<dbReference type="eggNOG" id="KOG2186">
    <property type="taxonomic scope" value="Eukaryota"/>
</dbReference>
<feature type="region of interest" description="Disordered" evidence="1">
    <location>
        <begin position="326"/>
        <end position="351"/>
    </location>
</feature>
<evidence type="ECO:0000256" key="1">
    <source>
        <dbReference type="SAM" id="MobiDB-lite"/>
    </source>
</evidence>
<dbReference type="AlphaFoldDB" id="E9EE32"/>
<organism evidence="3">
    <name type="scientific">Metarhizium acridum (strain CQMa 102)</name>
    <dbReference type="NCBI Taxonomy" id="655827"/>
    <lineage>
        <taxon>Eukaryota</taxon>
        <taxon>Fungi</taxon>
        <taxon>Dikarya</taxon>
        <taxon>Ascomycota</taxon>
        <taxon>Pezizomycotina</taxon>
        <taxon>Sordariomycetes</taxon>
        <taxon>Hypocreomycetidae</taxon>
        <taxon>Hypocreales</taxon>
        <taxon>Clavicipitaceae</taxon>
        <taxon>Metarhizium</taxon>
    </lineage>
</organism>
<feature type="region of interest" description="Disordered" evidence="1">
    <location>
        <begin position="1"/>
        <end position="25"/>
    </location>
</feature>
<feature type="compositionally biased region" description="Basic residues" evidence="1">
    <location>
        <begin position="551"/>
        <end position="561"/>
    </location>
</feature>
<name>E9EE32_METAQ</name>
<feature type="compositionally biased region" description="Basic and acidic residues" evidence="1">
    <location>
        <begin position="1"/>
        <end position="10"/>
    </location>
</feature>
<dbReference type="InParanoid" id="E9EE32"/>
<feature type="region of interest" description="Disordered" evidence="1">
    <location>
        <begin position="525"/>
        <end position="592"/>
    </location>
</feature>
<dbReference type="OrthoDB" id="21474at2759"/>
<feature type="region of interest" description="Disordered" evidence="1">
    <location>
        <begin position="459"/>
        <end position="495"/>
    </location>
</feature>
<dbReference type="EMBL" id="GL698565">
    <property type="protein sequence ID" value="EFY85818.1"/>
    <property type="molecule type" value="Genomic_DNA"/>
</dbReference>
<feature type="compositionally biased region" description="Basic residues" evidence="1">
    <location>
        <begin position="574"/>
        <end position="586"/>
    </location>
</feature>
<feature type="compositionally biased region" description="Polar residues" evidence="1">
    <location>
        <begin position="11"/>
        <end position="20"/>
    </location>
</feature>
<accession>E9EE32</accession>
<feature type="compositionally biased region" description="Basic and acidic residues" evidence="1">
    <location>
        <begin position="337"/>
        <end position="351"/>
    </location>
</feature>
<dbReference type="STRING" id="655827.E9EE32"/>
<evidence type="ECO:0000313" key="3">
    <source>
        <dbReference type="Proteomes" id="UP000002499"/>
    </source>
</evidence>